<reference evidence="2 3" key="1">
    <citation type="submission" date="2020-08" db="EMBL/GenBank/DDBJ databases">
        <title>Sphingomonas sp. sand1-3 16S ribosomal RNA gene Genome sequencing and assembly.</title>
        <authorList>
            <person name="Kang M."/>
        </authorList>
    </citation>
    <scope>NUCLEOTIDE SEQUENCE [LARGE SCALE GENOMIC DNA]</scope>
    <source>
        <strain evidence="3">sand1-3</strain>
    </source>
</reference>
<evidence type="ECO:0000313" key="3">
    <source>
        <dbReference type="Proteomes" id="UP000515861"/>
    </source>
</evidence>
<accession>A0A7G9L591</accession>
<dbReference type="Proteomes" id="UP000515861">
    <property type="component" value="Chromosome"/>
</dbReference>
<organism evidence="2 3">
    <name type="scientific">Sphingomonas sabuli</name>
    <dbReference type="NCBI Taxonomy" id="2764186"/>
    <lineage>
        <taxon>Bacteria</taxon>
        <taxon>Pseudomonadati</taxon>
        <taxon>Pseudomonadota</taxon>
        <taxon>Alphaproteobacteria</taxon>
        <taxon>Sphingomonadales</taxon>
        <taxon>Sphingomonadaceae</taxon>
        <taxon>Sphingomonas</taxon>
    </lineage>
</organism>
<dbReference type="Pfam" id="PF18922">
    <property type="entry name" value="DUF5672"/>
    <property type="match status" value="1"/>
</dbReference>
<dbReference type="EMBL" id="CP060697">
    <property type="protein sequence ID" value="QNM83790.1"/>
    <property type="molecule type" value="Genomic_DNA"/>
</dbReference>
<protein>
    <recommendedName>
        <fullName evidence="1">DUF5672 domain-containing protein</fullName>
    </recommendedName>
</protein>
<keyword evidence="3" id="KW-1185">Reference proteome</keyword>
<gene>
    <name evidence="2" type="ORF">H8M03_05575</name>
</gene>
<feature type="domain" description="DUF5672" evidence="1">
    <location>
        <begin position="62"/>
        <end position="183"/>
    </location>
</feature>
<dbReference type="RefSeq" id="WP_187480744.1">
    <property type="nucleotide sequence ID" value="NZ_CP060697.1"/>
</dbReference>
<sequence>MDRLALPEVTLCAATSVNIEATLAALVSSMEQVVFGKVLIFTHQPPRDLPEGIDFVAIPRLGSSAEYSSFILEGLGQHIETPHCLVVQWDGFVLDAAHWDPDFLTYDYIGAPWPQFGDGHDVGNGGFSLRSQRLFDACRDPAFDATLAEDVAIGRVNRHLLEQDHGIRIAARSVAARFSFERGEPDGPTFGFHGVFNMIPLLGSDRFWRTYESLDDRGTVFVDYRLLMQQLGKGRHSAARRARLTADYLKTIARRRKAPQA</sequence>
<evidence type="ECO:0000259" key="1">
    <source>
        <dbReference type="Pfam" id="PF18922"/>
    </source>
</evidence>
<dbReference type="KEGG" id="ssau:H8M03_05575"/>
<dbReference type="InterPro" id="IPR043729">
    <property type="entry name" value="DUF5672"/>
</dbReference>
<proteinExistence type="predicted"/>
<dbReference type="AlphaFoldDB" id="A0A7G9L591"/>
<evidence type="ECO:0000313" key="2">
    <source>
        <dbReference type="EMBL" id="QNM83790.1"/>
    </source>
</evidence>
<name>A0A7G9L591_9SPHN</name>